<gene>
    <name evidence="2" type="ORF">EVAR_79682_1</name>
</gene>
<sequence length="97" mass="10921">MLILSCGYVSCYLEIGVRRRRLARTRAPVRGRGRERDRESRAPRALLTQYSEDARMAAVTAPLSTRAVLKETFMRVRPAPSAGGFKSYAEVLITKHP</sequence>
<organism evidence="2 3">
    <name type="scientific">Eumeta variegata</name>
    <name type="common">Bagworm moth</name>
    <name type="synonym">Eumeta japonica</name>
    <dbReference type="NCBI Taxonomy" id="151549"/>
    <lineage>
        <taxon>Eukaryota</taxon>
        <taxon>Metazoa</taxon>
        <taxon>Ecdysozoa</taxon>
        <taxon>Arthropoda</taxon>
        <taxon>Hexapoda</taxon>
        <taxon>Insecta</taxon>
        <taxon>Pterygota</taxon>
        <taxon>Neoptera</taxon>
        <taxon>Endopterygota</taxon>
        <taxon>Lepidoptera</taxon>
        <taxon>Glossata</taxon>
        <taxon>Ditrysia</taxon>
        <taxon>Tineoidea</taxon>
        <taxon>Psychidae</taxon>
        <taxon>Oiketicinae</taxon>
        <taxon>Eumeta</taxon>
    </lineage>
</organism>
<feature type="region of interest" description="Disordered" evidence="1">
    <location>
        <begin position="25"/>
        <end position="45"/>
    </location>
</feature>
<dbReference type="Proteomes" id="UP000299102">
    <property type="component" value="Unassembled WGS sequence"/>
</dbReference>
<evidence type="ECO:0000313" key="3">
    <source>
        <dbReference type="Proteomes" id="UP000299102"/>
    </source>
</evidence>
<feature type="compositionally biased region" description="Basic and acidic residues" evidence="1">
    <location>
        <begin position="32"/>
        <end position="42"/>
    </location>
</feature>
<accession>A0A4C1TCG7</accession>
<dbReference type="EMBL" id="BGZK01000044">
    <property type="protein sequence ID" value="GBP11001.1"/>
    <property type="molecule type" value="Genomic_DNA"/>
</dbReference>
<name>A0A4C1TCG7_EUMVA</name>
<keyword evidence="3" id="KW-1185">Reference proteome</keyword>
<evidence type="ECO:0000313" key="2">
    <source>
        <dbReference type="EMBL" id="GBP11001.1"/>
    </source>
</evidence>
<evidence type="ECO:0000256" key="1">
    <source>
        <dbReference type="SAM" id="MobiDB-lite"/>
    </source>
</evidence>
<protein>
    <submittedName>
        <fullName evidence="2">Uncharacterized protein</fullName>
    </submittedName>
</protein>
<dbReference type="AlphaFoldDB" id="A0A4C1TCG7"/>
<comment type="caution">
    <text evidence="2">The sequence shown here is derived from an EMBL/GenBank/DDBJ whole genome shotgun (WGS) entry which is preliminary data.</text>
</comment>
<reference evidence="2 3" key="1">
    <citation type="journal article" date="2019" name="Commun. Biol.">
        <title>The bagworm genome reveals a unique fibroin gene that provides high tensile strength.</title>
        <authorList>
            <person name="Kono N."/>
            <person name="Nakamura H."/>
            <person name="Ohtoshi R."/>
            <person name="Tomita M."/>
            <person name="Numata K."/>
            <person name="Arakawa K."/>
        </authorList>
    </citation>
    <scope>NUCLEOTIDE SEQUENCE [LARGE SCALE GENOMIC DNA]</scope>
</reference>
<proteinExistence type="predicted"/>